<dbReference type="PANTHER" id="PTHR33507">
    <property type="entry name" value="INNER MEMBRANE PROTEIN YBBJ"/>
    <property type="match status" value="1"/>
</dbReference>
<gene>
    <name evidence="2" type="ORF">RCA_01375</name>
</gene>
<feature type="transmembrane region" description="Helical" evidence="1">
    <location>
        <begin position="57"/>
        <end position="75"/>
    </location>
</feature>
<accession>A0ABN4A8J4</accession>
<sequence length="157" mass="17710">MFMIHNYLTEIWLIIGIICVVIEFFTVPSIGFLFLGLGALSNTLVVYNYDINLQNQIMIFGILSLIWFSILYLPLKKYVYSTTAKAENYSDMVGKTVEVHSSTISSHTIVGQVKWSGVIMNAHLAPNEEEAKTGDQLFIIKVKGNILVCSRHKPNHN</sequence>
<dbReference type="InterPro" id="IPR012340">
    <property type="entry name" value="NA-bd_OB-fold"/>
</dbReference>
<keyword evidence="3" id="KW-1185">Reference proteome</keyword>
<protein>
    <recommendedName>
        <fullName evidence="4">NfeD-like C-terminal domain-containing protein</fullName>
    </recommendedName>
</protein>
<organism evidence="2 3">
    <name type="scientific">Rickettsia canadensis str. CA410</name>
    <dbReference type="NCBI Taxonomy" id="1105107"/>
    <lineage>
        <taxon>Bacteria</taxon>
        <taxon>Pseudomonadati</taxon>
        <taxon>Pseudomonadota</taxon>
        <taxon>Alphaproteobacteria</taxon>
        <taxon>Rickettsiales</taxon>
        <taxon>Rickettsiaceae</taxon>
        <taxon>Rickettsieae</taxon>
        <taxon>Rickettsia</taxon>
        <taxon>belli group</taxon>
    </lineage>
</organism>
<reference evidence="3" key="1">
    <citation type="submission" date="2012-02" db="EMBL/GenBank/DDBJ databases">
        <title>Complete genome sequence of Rickettsia parkeri strain Portsmouth.</title>
        <authorList>
            <person name="Johnson S.L."/>
            <person name="Munk A.C."/>
            <person name="Han S."/>
            <person name="Bruce D.C."/>
            <person name="Dasch G.A."/>
        </authorList>
    </citation>
    <scope>NUCLEOTIDE SEQUENCE [LARGE SCALE GENOMIC DNA]</scope>
    <source>
        <strain evidence="3">CA410</strain>
    </source>
</reference>
<proteinExistence type="predicted"/>
<dbReference type="EMBL" id="CP003304">
    <property type="protein sequence ID" value="AFB20852.1"/>
    <property type="molecule type" value="Genomic_DNA"/>
</dbReference>
<evidence type="ECO:0000313" key="2">
    <source>
        <dbReference type="EMBL" id="AFB20852.1"/>
    </source>
</evidence>
<dbReference type="RefSeq" id="WP_014363704.1">
    <property type="nucleotide sequence ID" value="NC_016929.1"/>
</dbReference>
<dbReference type="PANTHER" id="PTHR33507:SF3">
    <property type="entry name" value="INNER MEMBRANE PROTEIN YBBJ"/>
    <property type="match status" value="1"/>
</dbReference>
<evidence type="ECO:0000313" key="3">
    <source>
        <dbReference type="Proteomes" id="UP000007878"/>
    </source>
</evidence>
<feature type="transmembrane region" description="Helical" evidence="1">
    <location>
        <begin position="12"/>
        <end position="37"/>
    </location>
</feature>
<dbReference type="Gene3D" id="2.40.50.140">
    <property type="entry name" value="Nucleic acid-binding proteins"/>
    <property type="match status" value="1"/>
</dbReference>
<name>A0ABN4A8J4_RICCA</name>
<keyword evidence="1" id="KW-1133">Transmembrane helix</keyword>
<keyword evidence="1" id="KW-0472">Membrane</keyword>
<dbReference type="InterPro" id="IPR052165">
    <property type="entry name" value="Membrane_assoc_protease"/>
</dbReference>
<keyword evidence="1" id="KW-0812">Transmembrane</keyword>
<dbReference type="Proteomes" id="UP000007878">
    <property type="component" value="Chromosome"/>
</dbReference>
<evidence type="ECO:0008006" key="4">
    <source>
        <dbReference type="Google" id="ProtNLM"/>
    </source>
</evidence>
<evidence type="ECO:0000256" key="1">
    <source>
        <dbReference type="SAM" id="Phobius"/>
    </source>
</evidence>